<dbReference type="AlphaFoldDB" id="A0A8I1ED77"/>
<dbReference type="EMBL" id="JAEHTE010000002">
    <property type="protein sequence ID" value="MBI6883113.1"/>
    <property type="molecule type" value="Genomic_DNA"/>
</dbReference>
<name>A0A8I1ED77_PSEPU</name>
<gene>
    <name evidence="1" type="ORF">JEU22_04225</name>
</gene>
<evidence type="ECO:0000313" key="2">
    <source>
        <dbReference type="Proteomes" id="UP000637061"/>
    </source>
</evidence>
<dbReference type="RefSeq" id="WP_198746727.1">
    <property type="nucleotide sequence ID" value="NZ_JAEHTE010000002.1"/>
</dbReference>
<proteinExistence type="predicted"/>
<evidence type="ECO:0000313" key="1">
    <source>
        <dbReference type="EMBL" id="MBI6883113.1"/>
    </source>
</evidence>
<dbReference type="Proteomes" id="UP000637061">
    <property type="component" value="Unassembled WGS sequence"/>
</dbReference>
<protein>
    <submittedName>
        <fullName evidence="1">Uncharacterized protein</fullName>
    </submittedName>
</protein>
<organism evidence="1 2">
    <name type="scientific">Pseudomonas putida</name>
    <name type="common">Arthrobacter siderocapsulatus</name>
    <dbReference type="NCBI Taxonomy" id="303"/>
    <lineage>
        <taxon>Bacteria</taxon>
        <taxon>Pseudomonadati</taxon>
        <taxon>Pseudomonadota</taxon>
        <taxon>Gammaproteobacteria</taxon>
        <taxon>Pseudomonadales</taxon>
        <taxon>Pseudomonadaceae</taxon>
        <taxon>Pseudomonas</taxon>
    </lineage>
</organism>
<comment type="caution">
    <text evidence="1">The sequence shown here is derived from an EMBL/GenBank/DDBJ whole genome shotgun (WGS) entry which is preliminary data.</text>
</comment>
<sequence length="107" mass="12822">MAKKIERDGVTYIAEREQFYCSSWHLFTNSNYMCWKWGWTLKRESDGVVIFSGFDPLKRSCMGVTKPDFKVFKELKETVDEMPPRSWEKEISFAERMHARKLEEAKR</sequence>
<reference evidence="1" key="1">
    <citation type="submission" date="2020-12" db="EMBL/GenBank/DDBJ databases">
        <title>Enhanced detection system for hospital associated transmission using whole genome sequencing surveillance.</title>
        <authorList>
            <person name="Harrison L.H."/>
            <person name="Van Tyne D."/>
            <person name="Marsh J.W."/>
            <person name="Griffith M.P."/>
            <person name="Snyder D.J."/>
            <person name="Cooper V.S."/>
            <person name="Mustapha M."/>
        </authorList>
    </citation>
    <scope>NUCLEOTIDE SEQUENCE</scope>
    <source>
        <strain evidence="1">PSB00042</strain>
    </source>
</reference>
<accession>A0A8I1ED77</accession>